<evidence type="ECO:0000313" key="2">
    <source>
        <dbReference type="EMBL" id="KFG27271.1"/>
    </source>
</evidence>
<dbReference type="EMBL" id="AKIJ01000001">
    <property type="protein sequence ID" value="KFG27271.1"/>
    <property type="molecule type" value="Genomic_DNA"/>
</dbReference>
<dbReference type="Gene3D" id="3.40.50.10190">
    <property type="entry name" value="BRCT domain"/>
    <property type="match status" value="1"/>
</dbReference>
<name>A0A086J553_NEMA1</name>
<dbReference type="RefSeq" id="XP_052905826.1">
    <property type="nucleotide sequence ID" value="XM_053048001.1"/>
</dbReference>
<keyword evidence="3" id="KW-1185">Reference proteome</keyword>
<reference evidence="2 3" key="1">
    <citation type="journal article" date="2014" name="Genome Announc.">
        <title>Genome Sequence of the Microsporidian Species Nematocida sp1 Strain ERTm6 (ATCC PRA-372).</title>
        <authorList>
            <person name="Bakowski M.A."/>
            <person name="Priest M."/>
            <person name="Young S."/>
            <person name="Cuomo C.A."/>
            <person name="Troemel E.R."/>
        </authorList>
    </citation>
    <scope>NUCLEOTIDE SEQUENCE [LARGE SCALE GENOMIC DNA]</scope>
    <source>
        <strain evidence="2 3">ERTm6</strain>
    </source>
</reference>
<gene>
    <name evidence="2" type="ORF">NESG_00349</name>
</gene>
<dbReference type="Proteomes" id="UP000054524">
    <property type="component" value="Unassembled WGS sequence"/>
</dbReference>
<dbReference type="PANTHER" id="PTHR12221">
    <property type="entry name" value="PESCADILLO - RELATED"/>
    <property type="match status" value="1"/>
</dbReference>
<evidence type="ECO:0008006" key="4">
    <source>
        <dbReference type="Google" id="ProtNLM"/>
    </source>
</evidence>
<dbReference type="InterPro" id="IPR036420">
    <property type="entry name" value="BRCT_dom_sf"/>
</dbReference>
<accession>A0A086J553</accession>
<comment type="subcellular location">
    <subcellularLocation>
        <location evidence="1">Nucleus</location>
    </subcellularLocation>
</comment>
<dbReference type="AlphaFoldDB" id="A0A086J553"/>
<protein>
    <recommendedName>
        <fullName evidence="4">BRCT domain-containing protein</fullName>
    </recommendedName>
</protein>
<organism evidence="2 3">
    <name type="scientific">Nematocida ausubeli (strain ATCC PRA-371 / ERTm2)</name>
    <name type="common">Nematode killer fungus</name>
    <dbReference type="NCBI Taxonomy" id="1913371"/>
    <lineage>
        <taxon>Eukaryota</taxon>
        <taxon>Fungi</taxon>
        <taxon>Fungi incertae sedis</taxon>
        <taxon>Microsporidia</taxon>
        <taxon>Nematocida</taxon>
    </lineage>
</organism>
<proteinExistence type="predicted"/>
<dbReference type="PANTHER" id="PTHR12221:SF6">
    <property type="entry name" value="PESCADILLO HOMOLOG"/>
    <property type="match status" value="1"/>
</dbReference>
<dbReference type="Pfam" id="PF06732">
    <property type="entry name" value="Pescadillo_N"/>
    <property type="match status" value="1"/>
</dbReference>
<dbReference type="HOGENOM" id="CLU_019619_1_0_1"/>
<dbReference type="GO" id="GO:0000463">
    <property type="term" value="P:maturation of LSU-rRNA from tricistronic rRNA transcript (SSU-rRNA, 5.8S rRNA, LSU-rRNA)"/>
    <property type="evidence" value="ECO:0007669"/>
    <property type="project" value="TreeGrafter"/>
</dbReference>
<dbReference type="GO" id="GO:0070545">
    <property type="term" value="C:PeBoW complex"/>
    <property type="evidence" value="ECO:0007669"/>
    <property type="project" value="TreeGrafter"/>
</dbReference>
<evidence type="ECO:0000313" key="3">
    <source>
        <dbReference type="Proteomes" id="UP000054524"/>
    </source>
</evidence>
<dbReference type="GO" id="GO:0003723">
    <property type="term" value="F:RNA binding"/>
    <property type="evidence" value="ECO:0007669"/>
    <property type="project" value="TreeGrafter"/>
</dbReference>
<dbReference type="InterPro" id="IPR010613">
    <property type="entry name" value="PES"/>
</dbReference>
<dbReference type="GeneID" id="77675322"/>
<comment type="caution">
    <text evidence="2">The sequence shown here is derived from an EMBL/GenBank/DDBJ whole genome shotgun (WGS) entry which is preliminary data.</text>
</comment>
<evidence type="ECO:0000256" key="1">
    <source>
        <dbReference type="ARBA" id="ARBA00004123"/>
    </source>
</evidence>
<sequence length="510" mass="59804">MIIWTCQNTDINRHKTQEISKIGAVLLEFTVCLYFYRKILAKIIMGRWYTNIIKRRTHVTRSEALICLSVAEDEFDRFCVLTDTHPFIASKEDLTNKSTKIQYKLADIHRIRESEPYQKMKLKKENAKRRCNYRDTGREYKLDYLLDEKIDYGRILLSKYPSFDDIYEDLGEAVTSLIITERLIRDKKRANLCIRFESDIITKIYRELSLFYLYLMIHRNSYKVFIGKEGIYYSTEISGSEIFWKESYPLADPEDSLGINYNAIVQTAEFNAYLLEKVNFRLFKSIGEEYFVEYIRSLRKRYTDFIEYIPVEIQNAKENLRENNEYMLEEHLKPKEKEPTTGRSLKDEDAEREEFVQERDPGAFGPIDILSEFKRIPKGLLSAITTENKGIFCGEKVFLCSSTNTLEHSLTMLIISGGGDIVKSAEESTLYLCSVIPQNFRAEYNYAHPQIIYDSCNLEILQSHSLYRPGQSIPQHVSPYKSMLKTTDLDTFNISHKKKSTIESIINHRK</sequence>